<dbReference type="EMBL" id="JASFZW010000002">
    <property type="protein sequence ID" value="KAK2080041.1"/>
    <property type="molecule type" value="Genomic_DNA"/>
</dbReference>
<dbReference type="Gene3D" id="3.40.50.1170">
    <property type="entry name" value="L-asparaginase, N-terminal domain"/>
    <property type="match status" value="1"/>
</dbReference>
<dbReference type="Pfam" id="PF17763">
    <property type="entry name" value="Asparaginase_C"/>
    <property type="match status" value="1"/>
</dbReference>
<dbReference type="InterPro" id="IPR041725">
    <property type="entry name" value="L-asparaginase_I"/>
</dbReference>
<comment type="caution">
    <text evidence="7">The sequence shown here is derived from an EMBL/GenBank/DDBJ whole genome shotgun (WGS) entry which is preliminary data.</text>
</comment>
<dbReference type="AlphaFoldDB" id="A0AAD9MP08"/>
<organism evidence="7 8">
    <name type="scientific">Prototheca wickerhamii</name>
    <dbReference type="NCBI Taxonomy" id="3111"/>
    <lineage>
        <taxon>Eukaryota</taxon>
        <taxon>Viridiplantae</taxon>
        <taxon>Chlorophyta</taxon>
        <taxon>core chlorophytes</taxon>
        <taxon>Trebouxiophyceae</taxon>
        <taxon>Chlorellales</taxon>
        <taxon>Chlorellaceae</taxon>
        <taxon>Prototheca</taxon>
    </lineage>
</organism>
<feature type="binding site" evidence="3">
    <location>
        <begin position="190"/>
        <end position="191"/>
    </location>
    <ligand>
        <name>substrate</name>
    </ligand>
</feature>
<sequence>MAACVLLRPAGAEDAIKFLPQAPTVTVQVEDIVPAEAAQGDVLVGEVVSPRRGGSRPKGSTALARSAAPASSPAPVVLVAKPLPRVLLLHTGGTLGMDTRASYEEDVGGQTQLVPGTGGKYPAQRSLKPGSMLSNLLGMVPELRALANLDLKVVFNRDSCNVGPKEWIQIARALDANRREYDAFLVVHGTDTMAYSAAAVSLMLSGFRKPIVFTGSQLPLSMPRSDARQNLIDSLTCATSSFNPPHVHLQEVALCFGGRLLRGNRARKVHSNVWRGMGVNVEWATRALLQPEGVYRPRFRLDPAVVRVPIVPGVDPRQAYGDLVGRGVKGIVLESFGVGNMPNQLWLPWLRAQRRAGLMVSMVSQCSSGPLQPDLYASGSAALALGVEAGPQMTPETAAVKLMLCLQYPDLPLGVPLAGEM</sequence>
<feature type="domain" description="L-asparaginase N-terminal" evidence="5">
    <location>
        <begin position="85"/>
        <end position="273"/>
    </location>
</feature>
<reference evidence="7" key="1">
    <citation type="submission" date="2021-01" db="EMBL/GenBank/DDBJ databases">
        <authorList>
            <person name="Eckstrom K.M.E."/>
        </authorList>
    </citation>
    <scope>NUCLEOTIDE SEQUENCE</scope>
    <source>
        <strain evidence="7">UVCC 0001</strain>
    </source>
</reference>
<name>A0AAD9MP08_PROWI</name>
<feature type="active site" evidence="4">
    <location>
        <position position="190"/>
    </location>
</feature>
<dbReference type="PROSITE" id="PS00917">
    <property type="entry name" value="ASN_GLN_ASE_2"/>
    <property type="match status" value="1"/>
</dbReference>
<keyword evidence="8" id="KW-1185">Reference proteome</keyword>
<dbReference type="InterPro" id="IPR036152">
    <property type="entry name" value="Asp/glu_Ase-like_sf"/>
</dbReference>
<gene>
    <name evidence="7" type="ORF">QBZ16_002437</name>
</gene>
<dbReference type="InterPro" id="IPR037152">
    <property type="entry name" value="L-asparaginase_N_sf"/>
</dbReference>
<dbReference type="InterPro" id="IPR006034">
    <property type="entry name" value="Asparaginase/glutaminase-like"/>
</dbReference>
<feature type="active site" description="O-isoaspartyl threonine intermediate" evidence="2">
    <location>
        <position position="94"/>
    </location>
</feature>
<evidence type="ECO:0000313" key="8">
    <source>
        <dbReference type="Proteomes" id="UP001255856"/>
    </source>
</evidence>
<evidence type="ECO:0000313" key="7">
    <source>
        <dbReference type="EMBL" id="KAK2080041.1"/>
    </source>
</evidence>
<evidence type="ECO:0000256" key="2">
    <source>
        <dbReference type="PIRSR" id="PIRSR001220-1"/>
    </source>
</evidence>
<evidence type="ECO:0000259" key="6">
    <source>
        <dbReference type="Pfam" id="PF17763"/>
    </source>
</evidence>
<dbReference type="SUPFAM" id="SSF53774">
    <property type="entry name" value="Glutaminase/Asparaginase"/>
    <property type="match status" value="1"/>
</dbReference>
<evidence type="ECO:0000256" key="3">
    <source>
        <dbReference type="PIRSR" id="PIRSR001220-2"/>
    </source>
</evidence>
<feature type="binding site" evidence="3">
    <location>
        <position position="159"/>
    </location>
    <ligand>
        <name>substrate</name>
    </ligand>
</feature>
<dbReference type="PIRSF" id="PIRSF500176">
    <property type="entry name" value="L_ASNase"/>
    <property type="match status" value="1"/>
</dbReference>
<dbReference type="Pfam" id="PF00710">
    <property type="entry name" value="Asparaginase"/>
    <property type="match status" value="1"/>
</dbReference>
<evidence type="ECO:0000256" key="1">
    <source>
        <dbReference type="ARBA" id="ARBA00012920"/>
    </source>
</evidence>
<dbReference type="InterPro" id="IPR027474">
    <property type="entry name" value="L-asparaginase_N"/>
</dbReference>
<dbReference type="GO" id="GO:0009066">
    <property type="term" value="P:aspartate family amino acid metabolic process"/>
    <property type="evidence" value="ECO:0007669"/>
    <property type="project" value="UniProtKB-ARBA"/>
</dbReference>
<dbReference type="GO" id="GO:0004067">
    <property type="term" value="F:asparaginase activity"/>
    <property type="evidence" value="ECO:0007669"/>
    <property type="project" value="UniProtKB-UniRule"/>
</dbReference>
<dbReference type="InterPro" id="IPR040919">
    <property type="entry name" value="Asparaginase_C"/>
</dbReference>
<dbReference type="PANTHER" id="PTHR11707:SF28">
    <property type="entry name" value="60 KDA LYSOPHOSPHOLIPASE"/>
    <property type="match status" value="1"/>
</dbReference>
<dbReference type="Proteomes" id="UP001255856">
    <property type="component" value="Unassembled WGS sequence"/>
</dbReference>
<dbReference type="InterPro" id="IPR027473">
    <property type="entry name" value="L-asparaginase_C"/>
</dbReference>
<dbReference type="SMART" id="SM00870">
    <property type="entry name" value="Asparaginase"/>
    <property type="match status" value="1"/>
</dbReference>
<dbReference type="CDD" id="cd08963">
    <property type="entry name" value="L-asparaginase_I"/>
    <property type="match status" value="1"/>
</dbReference>
<dbReference type="Gene3D" id="3.40.50.40">
    <property type="match status" value="1"/>
</dbReference>
<proteinExistence type="predicted"/>
<dbReference type="SFLD" id="SFLDS00057">
    <property type="entry name" value="Glutaminase/Asparaginase"/>
    <property type="match status" value="1"/>
</dbReference>
<dbReference type="InterPro" id="IPR027475">
    <property type="entry name" value="Asparaginase/glutaminase_AS2"/>
</dbReference>
<dbReference type="EC" id="3.5.1.1" evidence="1"/>
<evidence type="ECO:0000259" key="5">
    <source>
        <dbReference type="Pfam" id="PF00710"/>
    </source>
</evidence>
<protein>
    <recommendedName>
        <fullName evidence="1">asparaginase</fullName>
        <ecNumber evidence="1">3.5.1.1</ecNumber>
    </recommendedName>
</protein>
<dbReference type="PANTHER" id="PTHR11707">
    <property type="entry name" value="L-ASPARAGINASE"/>
    <property type="match status" value="1"/>
</dbReference>
<evidence type="ECO:0000256" key="4">
    <source>
        <dbReference type="PROSITE-ProRule" id="PRU10100"/>
    </source>
</evidence>
<dbReference type="PRINTS" id="PR00139">
    <property type="entry name" value="ASNGLNASE"/>
</dbReference>
<feature type="domain" description="Asparaginase/glutaminase C-terminal" evidence="6">
    <location>
        <begin position="307"/>
        <end position="407"/>
    </location>
</feature>
<dbReference type="PROSITE" id="PS51732">
    <property type="entry name" value="ASN_GLN_ASE_3"/>
    <property type="match status" value="1"/>
</dbReference>
<dbReference type="PIRSF" id="PIRSF001220">
    <property type="entry name" value="L-ASNase_gatD"/>
    <property type="match status" value="1"/>
</dbReference>
<accession>A0AAD9MP08</accession>